<sequence length="518" mass="57619">MADVKKTTGFGEEKSFRGKLASALWDYGQSDAYPFHMPGHKRNPAFMTLPPVNSIDITEIDGFDDLHHSDGILKEVQERAARVRGAERTWFVVNGSTCGILAAVSACVRPGERILLARNCHKAVYNAIELRGLNPVYLYPKLHEKYGIYEGVEAREVQRLLEIYPDIKAVVITSPTYEGIISDVEAVVRVAHEAGIPLIVDSAHGAHLGYSPDFFPSPVSLGADLVIESLHKTLPSMTQTALLHRCMGLVDERKVEKYLSMYESSSPSYVMMAAMDQCVSLLKDQAGPLFSQFFGRLEKFYQDCRGLKNMRLLMPGDFQYAKGYDLSKLVFYVTCRAGMGPWLYDRLREDYHLQMEMASADYVLAMTSICDTDEGFRRLKEAVFALDERLEDYDGVQTQGKDCSLATGKGTLLEENLNRPAIPVMNSAQAAERECVWVDLKDAPGHISQTYVYIYPPGIPMIVPGEQVPKAMPSQVVRFQKAGLKVHGLETGETGKEEPRMAVIAPEKEIGPGGNIDE</sequence>
<accession>A0A7W8HA99</accession>
<comment type="cofactor">
    <cofactor evidence="1">
        <name>pyridoxal 5'-phosphate</name>
        <dbReference type="ChEBI" id="CHEBI:597326"/>
    </cofactor>
</comment>
<protein>
    <submittedName>
        <fullName evidence="8">Arginine/lysine/ornithine decarboxylase</fullName>
    </submittedName>
</protein>
<dbReference type="EMBL" id="JACHFW010000003">
    <property type="protein sequence ID" value="MBB5264005.1"/>
    <property type="molecule type" value="Genomic_DNA"/>
</dbReference>
<dbReference type="InterPro" id="IPR015421">
    <property type="entry name" value="PyrdxlP-dep_Trfase_major"/>
</dbReference>
<evidence type="ECO:0000259" key="7">
    <source>
        <dbReference type="Pfam" id="PF03711"/>
    </source>
</evidence>
<feature type="domain" description="Orn/Lys/Arg decarboxylases family 1 pyridoxal-P attachment site" evidence="6">
    <location>
        <begin position="20"/>
        <end position="292"/>
    </location>
</feature>
<dbReference type="AlphaFoldDB" id="A0A7W8HA99"/>
<evidence type="ECO:0000259" key="6">
    <source>
        <dbReference type="Pfam" id="PF01276"/>
    </source>
</evidence>
<dbReference type="Pfam" id="PF01276">
    <property type="entry name" value="OKR_DC_1"/>
    <property type="match status" value="1"/>
</dbReference>
<name>A0A7W8HA99_9FIRM</name>
<dbReference type="InterPro" id="IPR036633">
    <property type="entry name" value="Prn/Lys/Arg_de-COase_C_sf"/>
</dbReference>
<dbReference type="Gene3D" id="3.40.640.10">
    <property type="entry name" value="Type I PLP-dependent aspartate aminotransferase-like (Major domain)"/>
    <property type="match status" value="1"/>
</dbReference>
<organism evidence="8 9">
    <name type="scientific">Catenibacillus scindens</name>
    <dbReference type="NCBI Taxonomy" id="673271"/>
    <lineage>
        <taxon>Bacteria</taxon>
        <taxon>Bacillati</taxon>
        <taxon>Bacillota</taxon>
        <taxon>Clostridia</taxon>
        <taxon>Lachnospirales</taxon>
        <taxon>Lachnospiraceae</taxon>
        <taxon>Catenibacillus</taxon>
    </lineage>
</organism>
<evidence type="ECO:0000256" key="1">
    <source>
        <dbReference type="ARBA" id="ARBA00001933"/>
    </source>
</evidence>
<evidence type="ECO:0000256" key="2">
    <source>
        <dbReference type="ARBA" id="ARBA00010671"/>
    </source>
</evidence>
<dbReference type="PANTHER" id="PTHR43277:SF4">
    <property type="entry name" value="ARGININE DECARBOXYLASE"/>
    <property type="match status" value="1"/>
</dbReference>
<evidence type="ECO:0000313" key="8">
    <source>
        <dbReference type="EMBL" id="MBB5264005.1"/>
    </source>
</evidence>
<dbReference type="Pfam" id="PF03711">
    <property type="entry name" value="OKR_DC_1_C"/>
    <property type="match status" value="1"/>
</dbReference>
<dbReference type="PANTHER" id="PTHR43277">
    <property type="entry name" value="ARGININE DECARBOXYLASE"/>
    <property type="match status" value="1"/>
</dbReference>
<evidence type="ECO:0000256" key="3">
    <source>
        <dbReference type="ARBA" id="ARBA00022793"/>
    </source>
</evidence>
<dbReference type="InterPro" id="IPR015424">
    <property type="entry name" value="PyrdxlP-dep_Trfase"/>
</dbReference>
<dbReference type="InterPro" id="IPR008286">
    <property type="entry name" value="Prn/Lys/Arg_de-COase_C"/>
</dbReference>
<comment type="similarity">
    <text evidence="2">Belongs to the Orn/Lys/Arg decarboxylase class-I family.</text>
</comment>
<dbReference type="SUPFAM" id="SSF55904">
    <property type="entry name" value="Ornithine decarboxylase C-terminal domain"/>
    <property type="match status" value="1"/>
</dbReference>
<comment type="caution">
    <text evidence="8">The sequence shown here is derived from an EMBL/GenBank/DDBJ whole genome shotgun (WGS) entry which is preliminary data.</text>
</comment>
<dbReference type="SUPFAM" id="SSF53383">
    <property type="entry name" value="PLP-dependent transferases"/>
    <property type="match status" value="1"/>
</dbReference>
<keyword evidence="5" id="KW-0456">Lyase</keyword>
<dbReference type="Proteomes" id="UP000543642">
    <property type="component" value="Unassembled WGS sequence"/>
</dbReference>
<evidence type="ECO:0000256" key="4">
    <source>
        <dbReference type="ARBA" id="ARBA00022898"/>
    </source>
</evidence>
<keyword evidence="9" id="KW-1185">Reference proteome</keyword>
<evidence type="ECO:0000313" key="9">
    <source>
        <dbReference type="Proteomes" id="UP000543642"/>
    </source>
</evidence>
<dbReference type="RefSeq" id="WP_183772328.1">
    <property type="nucleotide sequence ID" value="NZ_JACHFW010000003.1"/>
</dbReference>
<evidence type="ECO:0000256" key="5">
    <source>
        <dbReference type="ARBA" id="ARBA00023239"/>
    </source>
</evidence>
<gene>
    <name evidence="8" type="ORF">HNP82_001110</name>
</gene>
<keyword evidence="4" id="KW-0663">Pyridoxal phosphate</keyword>
<dbReference type="InterPro" id="IPR052357">
    <property type="entry name" value="Orn_Lys_Arg_decarboxylase-I"/>
</dbReference>
<dbReference type="GO" id="GO:0016831">
    <property type="term" value="F:carboxy-lyase activity"/>
    <property type="evidence" value="ECO:0007669"/>
    <property type="project" value="UniProtKB-KW"/>
</dbReference>
<dbReference type="InterPro" id="IPR000310">
    <property type="entry name" value="Orn/Lys/Arg_deCO2ase_major_dom"/>
</dbReference>
<feature type="domain" description="Orn/Lys/Arg decarboxylase C-terminal" evidence="7">
    <location>
        <begin position="426"/>
        <end position="472"/>
    </location>
</feature>
<dbReference type="Gene3D" id="3.90.105.10">
    <property type="entry name" value="Molybdopterin biosynthesis moea protein, domain 2"/>
    <property type="match status" value="1"/>
</dbReference>
<reference evidence="8 9" key="1">
    <citation type="submission" date="2020-08" db="EMBL/GenBank/DDBJ databases">
        <title>Genomic Encyclopedia of Type Strains, Phase IV (KMG-IV): sequencing the most valuable type-strain genomes for metagenomic binning, comparative biology and taxonomic classification.</title>
        <authorList>
            <person name="Goeker M."/>
        </authorList>
    </citation>
    <scope>NUCLEOTIDE SEQUENCE [LARGE SCALE GENOMIC DNA]</scope>
    <source>
        <strain evidence="8 9">DSM 106146</strain>
    </source>
</reference>
<keyword evidence="3" id="KW-0210">Decarboxylase</keyword>
<proteinExistence type="inferred from homology"/>